<dbReference type="OMA" id="MRHEAGS"/>
<evidence type="ECO:0000313" key="2">
    <source>
        <dbReference type="Proteomes" id="UP000075243"/>
    </source>
</evidence>
<dbReference type="GO" id="GO:0009536">
    <property type="term" value="C:plastid"/>
    <property type="evidence" value="ECO:0007669"/>
    <property type="project" value="TreeGrafter"/>
</dbReference>
<dbReference type="GO" id="GO:0008909">
    <property type="term" value="F:isochorismate synthase activity"/>
    <property type="evidence" value="ECO:0007669"/>
    <property type="project" value="InterPro"/>
</dbReference>
<protein>
    <submittedName>
        <fullName evidence="1">Uncharacterized protein</fullName>
    </submittedName>
</protein>
<dbReference type="GO" id="GO:0042372">
    <property type="term" value="P:phylloquinone biosynthetic process"/>
    <property type="evidence" value="ECO:0007669"/>
    <property type="project" value="TreeGrafter"/>
</dbReference>
<evidence type="ECO:0000313" key="1">
    <source>
        <dbReference type="EMBL" id="KYP71377.1"/>
    </source>
</evidence>
<keyword evidence="2" id="KW-1185">Reference proteome</keyword>
<dbReference type="STRING" id="3821.A0A151TWD0"/>
<proteinExistence type="predicted"/>
<dbReference type="EMBL" id="CM003605">
    <property type="protein sequence ID" value="KYP71377.1"/>
    <property type="molecule type" value="Genomic_DNA"/>
</dbReference>
<reference evidence="1 2" key="1">
    <citation type="journal article" date="2012" name="Nat. Biotechnol.">
        <title>Draft genome sequence of pigeonpea (Cajanus cajan), an orphan legume crop of resource-poor farmers.</title>
        <authorList>
            <person name="Varshney R.K."/>
            <person name="Chen W."/>
            <person name="Li Y."/>
            <person name="Bharti A.K."/>
            <person name="Saxena R.K."/>
            <person name="Schlueter J.A."/>
            <person name="Donoghue M.T."/>
            <person name="Azam S."/>
            <person name="Fan G."/>
            <person name="Whaley A.M."/>
            <person name="Farmer A.D."/>
            <person name="Sheridan J."/>
            <person name="Iwata A."/>
            <person name="Tuteja R."/>
            <person name="Penmetsa R.V."/>
            <person name="Wu W."/>
            <person name="Upadhyaya H.D."/>
            <person name="Yang S.P."/>
            <person name="Shah T."/>
            <person name="Saxena K.B."/>
            <person name="Michael T."/>
            <person name="McCombie W.R."/>
            <person name="Yang B."/>
            <person name="Zhang G."/>
            <person name="Yang H."/>
            <person name="Wang J."/>
            <person name="Spillane C."/>
            <person name="Cook D.R."/>
            <person name="May G.D."/>
            <person name="Xu X."/>
            <person name="Jackson S.A."/>
        </authorList>
    </citation>
    <scope>NUCLEOTIDE SEQUENCE [LARGE SCALE GENOMIC DNA]</scope>
    <source>
        <strain evidence="2">cv. Asha</strain>
    </source>
</reference>
<dbReference type="Gramene" id="C.cajan_10336.t">
    <property type="protein sequence ID" value="C.cajan_10336.t"/>
    <property type="gene ID" value="C.cajan_10336"/>
</dbReference>
<gene>
    <name evidence="1" type="ORF">KK1_010636</name>
</gene>
<name>A0A151TWD0_CAJCA</name>
<dbReference type="InterPro" id="IPR044250">
    <property type="entry name" value="MenF-like"/>
</dbReference>
<dbReference type="AlphaFoldDB" id="A0A151TWD0"/>
<dbReference type="Proteomes" id="UP000075243">
    <property type="component" value="Chromosome 3"/>
</dbReference>
<sequence length="236" mass="25887">MGGEGSGTRVGHGRVWTRTRTKVSGVRWNGPVPLNDDVLEKEVVFEQCVTRSLSPALTLEEALEKMNEALEALKLKRPSSCTGFLRFQVALPPSPKAFALFCSQPHSSSVFPLIYVSKNSDADFKSLCVNETRGVCAIGAAVSFAPSNYHTFVNRYISSDSTDIVAYGFMDVTLDGNVSHQEGSFCFFIPQIELDELESGSILTMTLAWDDFSLSTFREAHHLLEVSLGQVPDTPL</sequence>
<accession>A0A151TWD0</accession>
<dbReference type="PANTHER" id="PTHR47253">
    <property type="match status" value="1"/>
</dbReference>
<organism evidence="1 2">
    <name type="scientific">Cajanus cajan</name>
    <name type="common">Pigeon pea</name>
    <name type="synonym">Cajanus indicus</name>
    <dbReference type="NCBI Taxonomy" id="3821"/>
    <lineage>
        <taxon>Eukaryota</taxon>
        <taxon>Viridiplantae</taxon>
        <taxon>Streptophyta</taxon>
        <taxon>Embryophyta</taxon>
        <taxon>Tracheophyta</taxon>
        <taxon>Spermatophyta</taxon>
        <taxon>Magnoliopsida</taxon>
        <taxon>eudicotyledons</taxon>
        <taxon>Gunneridae</taxon>
        <taxon>Pentapetalae</taxon>
        <taxon>rosids</taxon>
        <taxon>fabids</taxon>
        <taxon>Fabales</taxon>
        <taxon>Fabaceae</taxon>
        <taxon>Papilionoideae</taxon>
        <taxon>50 kb inversion clade</taxon>
        <taxon>NPAAA clade</taxon>
        <taxon>indigoferoid/millettioid clade</taxon>
        <taxon>Phaseoleae</taxon>
        <taxon>Cajanus</taxon>
    </lineage>
</organism>
<dbReference type="PANTHER" id="PTHR47253:SF6">
    <property type="entry name" value="OS02G0581400 PROTEIN"/>
    <property type="match status" value="1"/>
</dbReference>